<name>A0A937AEL7_9BACT</name>
<dbReference type="RefSeq" id="WP_201918769.1">
    <property type="nucleotide sequence ID" value="NZ_JAERQG010000001.1"/>
</dbReference>
<evidence type="ECO:0000313" key="2">
    <source>
        <dbReference type="EMBL" id="MBL0764828.1"/>
    </source>
</evidence>
<dbReference type="AlphaFoldDB" id="A0A937AEL7"/>
<dbReference type="Proteomes" id="UP000642920">
    <property type="component" value="Unassembled WGS sequence"/>
</dbReference>
<proteinExistence type="predicted"/>
<gene>
    <name evidence="2" type="ORF">JKP34_06165</name>
</gene>
<comment type="caution">
    <text evidence="2">The sequence shown here is derived from an EMBL/GenBank/DDBJ whole genome shotgun (WGS) entry which is preliminary data.</text>
</comment>
<feature type="domain" description="Type 9 secretion system plug protein N-terminal" evidence="1">
    <location>
        <begin position="52"/>
        <end position="178"/>
    </location>
</feature>
<dbReference type="Pfam" id="PF17116">
    <property type="entry name" value="T9SS_plug_1st"/>
    <property type="match status" value="1"/>
</dbReference>
<organism evidence="2 3">
    <name type="scientific">Marivirga atlantica</name>
    <dbReference type="NCBI Taxonomy" id="1548457"/>
    <lineage>
        <taxon>Bacteria</taxon>
        <taxon>Pseudomonadati</taxon>
        <taxon>Bacteroidota</taxon>
        <taxon>Cytophagia</taxon>
        <taxon>Cytophagales</taxon>
        <taxon>Marivirgaceae</taxon>
        <taxon>Marivirga</taxon>
    </lineage>
</organism>
<protein>
    <submittedName>
        <fullName evidence="2">DUF5103 domain-containing protein</fullName>
    </submittedName>
</protein>
<evidence type="ECO:0000259" key="1">
    <source>
        <dbReference type="Pfam" id="PF17116"/>
    </source>
</evidence>
<keyword evidence="3" id="KW-1185">Reference proteome</keyword>
<accession>A0A937AEL7</accession>
<dbReference type="EMBL" id="JAERQG010000001">
    <property type="protein sequence ID" value="MBL0764828.1"/>
    <property type="molecule type" value="Genomic_DNA"/>
</dbReference>
<dbReference type="Gene3D" id="2.60.40.10">
    <property type="entry name" value="Immunoglobulins"/>
    <property type="match status" value="1"/>
</dbReference>
<evidence type="ECO:0000313" key="3">
    <source>
        <dbReference type="Proteomes" id="UP000642920"/>
    </source>
</evidence>
<dbReference type="InterPro" id="IPR013783">
    <property type="entry name" value="Ig-like_fold"/>
</dbReference>
<dbReference type="InterPro" id="IPR031345">
    <property type="entry name" value="T9SS_Plug_N"/>
</dbReference>
<dbReference type="PROSITE" id="PS51257">
    <property type="entry name" value="PROKAR_LIPOPROTEIN"/>
    <property type="match status" value="1"/>
</dbReference>
<reference evidence="2" key="1">
    <citation type="submission" date="2021-01" db="EMBL/GenBank/DDBJ databases">
        <title>Marivirga sp. nov., isolated from intertidal surface sediments.</title>
        <authorList>
            <person name="Zhang M."/>
        </authorList>
    </citation>
    <scope>NUCLEOTIDE SEQUENCE</scope>
    <source>
        <strain evidence="2">SM1354</strain>
    </source>
</reference>
<sequence>MVGIRENFYRLLLFTFLIFIQSCVPVQPTSSNSSSANYPQLRFENTTYDPDIKTVQLFRFEGEQQVALNNPTIQLDKNEGLFLTFDDLSNQQQLYQAKIIHVNKDWTKKSHVLPMNYLGEYNQFAIRNYEYSFDTKVPYIHYSLQLPQVKVTGNYLLVVYRGSNSEDIVLSERFRVYENLTQISYKIVPSNLVKNRRNMQEVEFEVNLNGANILNRGSDIYPVVRQNNNELNAKYLQSPRHIESDKLIYSFFDGQLNFPGSNEFRFIDISTVNFRGTNIASINKESSPISMIAGKDTDRSNQAYREWEDRNGKFLIGNRERQTDELVNDYIDVTFRLDVAQQDEPIYIVGEFNNWEINSKSRLKFNTLTGIYENSYLLKQGYLEYLYYSKEAPHYEYEGSYVDTENEYDIAIYYSNPQLRYDQLIGYTHFNSRSARQNR</sequence>